<keyword evidence="2" id="KW-1185">Reference proteome</keyword>
<sequence>MLHPHHRGSEKKVCFMTTKVREMFPLKMASDRFGNALCPLKGAPQLGPGCYDVDEKTSLFHGVRTKLVSTKGYTLGARTGPRLAVQNINLTPAPGEHFVPSSYATKDSKKPFEVGSERFPVRKRDLLEVTPGAGTYDTDVAINRKVHWHQSFGGAPILLPSVSLRSTIDRNTDKLYSTKEERKYHRKLAYLKLYY</sequence>
<organism evidence="1 2">
    <name type="scientific">Lymnaea stagnalis</name>
    <name type="common">Great pond snail</name>
    <name type="synonym">Helix stagnalis</name>
    <dbReference type="NCBI Taxonomy" id="6523"/>
    <lineage>
        <taxon>Eukaryota</taxon>
        <taxon>Metazoa</taxon>
        <taxon>Spiralia</taxon>
        <taxon>Lophotrochozoa</taxon>
        <taxon>Mollusca</taxon>
        <taxon>Gastropoda</taxon>
        <taxon>Heterobranchia</taxon>
        <taxon>Euthyneura</taxon>
        <taxon>Panpulmonata</taxon>
        <taxon>Hygrophila</taxon>
        <taxon>Lymnaeoidea</taxon>
        <taxon>Lymnaeidae</taxon>
        <taxon>Lymnaea</taxon>
    </lineage>
</organism>
<evidence type="ECO:0000313" key="1">
    <source>
        <dbReference type="EMBL" id="CAL1548137.1"/>
    </source>
</evidence>
<protein>
    <recommendedName>
        <fullName evidence="3">Protein pitchfork</fullName>
    </recommendedName>
</protein>
<evidence type="ECO:0008006" key="3">
    <source>
        <dbReference type="Google" id="ProtNLM"/>
    </source>
</evidence>
<comment type="caution">
    <text evidence="1">The sequence shown here is derived from an EMBL/GenBank/DDBJ whole genome shotgun (WGS) entry which is preliminary data.</text>
</comment>
<name>A0AAV2IQP7_LYMST</name>
<dbReference type="EMBL" id="CAXITT010001191">
    <property type="protein sequence ID" value="CAL1548137.1"/>
    <property type="molecule type" value="Genomic_DNA"/>
</dbReference>
<dbReference type="PANTHER" id="PTHR31508">
    <property type="entry name" value="PROTEIN PITCHFORK"/>
    <property type="match status" value="1"/>
</dbReference>
<accession>A0AAV2IQP7</accession>
<dbReference type="GO" id="GO:0031344">
    <property type="term" value="P:regulation of cell projection organization"/>
    <property type="evidence" value="ECO:0007669"/>
    <property type="project" value="TreeGrafter"/>
</dbReference>
<dbReference type="GO" id="GO:0008092">
    <property type="term" value="F:cytoskeletal protein binding"/>
    <property type="evidence" value="ECO:0007669"/>
    <property type="project" value="TreeGrafter"/>
</dbReference>
<dbReference type="AlphaFoldDB" id="A0AAV2IQP7"/>
<gene>
    <name evidence="1" type="ORF">GSLYS_00021454001</name>
</gene>
<dbReference type="InterPro" id="IPR010736">
    <property type="entry name" value="SHIPPO-rpt"/>
</dbReference>
<dbReference type="Pfam" id="PF07004">
    <property type="entry name" value="SHIPPO-rpt"/>
    <property type="match status" value="2"/>
</dbReference>
<reference evidence="1 2" key="1">
    <citation type="submission" date="2024-04" db="EMBL/GenBank/DDBJ databases">
        <authorList>
            <consortium name="Genoscope - CEA"/>
            <person name="William W."/>
        </authorList>
    </citation>
    <scope>NUCLEOTIDE SEQUENCE [LARGE SCALE GENOMIC DNA]</scope>
</reference>
<dbReference type="InterPro" id="IPR033602">
    <property type="entry name" value="CIMAP3"/>
</dbReference>
<evidence type="ECO:0000313" key="2">
    <source>
        <dbReference type="Proteomes" id="UP001497497"/>
    </source>
</evidence>
<dbReference type="Proteomes" id="UP001497497">
    <property type="component" value="Unassembled WGS sequence"/>
</dbReference>
<dbReference type="PANTHER" id="PTHR31508:SF2">
    <property type="entry name" value="PROTEIN PITCHFORK"/>
    <property type="match status" value="1"/>
</dbReference>
<proteinExistence type="predicted"/>